<name>A0A6L3MLE2_9BURK</name>
<dbReference type="GO" id="GO:0019628">
    <property type="term" value="P:urate catabolic process"/>
    <property type="evidence" value="ECO:0007669"/>
    <property type="project" value="UniProtKB-UniPathway"/>
</dbReference>
<dbReference type="Pfam" id="PF01557">
    <property type="entry name" value="FAA_hydrolase"/>
    <property type="match status" value="1"/>
</dbReference>
<evidence type="ECO:0000313" key="3">
    <source>
        <dbReference type="Proteomes" id="UP000473470"/>
    </source>
</evidence>
<protein>
    <recommendedName>
        <fullName evidence="1">Fumarylacetoacetase-like C-terminal domain-containing protein</fullName>
    </recommendedName>
</protein>
<dbReference type="Proteomes" id="UP000473470">
    <property type="component" value="Unassembled WGS sequence"/>
</dbReference>
<proteinExistence type="predicted"/>
<dbReference type="AlphaFoldDB" id="A0A6L3MLE2"/>
<dbReference type="InterPro" id="IPR011234">
    <property type="entry name" value="Fumarylacetoacetase-like_C"/>
</dbReference>
<gene>
    <name evidence="2" type="ORF">F7R25_33735</name>
</gene>
<dbReference type="UniPathway" id="UPA00394"/>
<evidence type="ECO:0000259" key="1">
    <source>
        <dbReference type="Pfam" id="PF01557"/>
    </source>
</evidence>
<evidence type="ECO:0000313" key="2">
    <source>
        <dbReference type="EMBL" id="KAB0632248.1"/>
    </source>
</evidence>
<accession>A0A6L3MLE2</accession>
<dbReference type="SUPFAM" id="SSF56529">
    <property type="entry name" value="FAH"/>
    <property type="match status" value="1"/>
</dbReference>
<dbReference type="Gene3D" id="3.90.850.10">
    <property type="entry name" value="Fumarylacetoacetase-like, C-terminal domain"/>
    <property type="match status" value="1"/>
</dbReference>
<reference evidence="2 3" key="1">
    <citation type="submission" date="2019-09" db="EMBL/GenBank/DDBJ databases">
        <title>Draft genome sequences of 48 bacterial type strains from the CCUG.</title>
        <authorList>
            <person name="Tunovic T."/>
            <person name="Pineiro-Iglesias B."/>
            <person name="Unosson C."/>
            <person name="Inganas E."/>
            <person name="Ohlen M."/>
            <person name="Cardew S."/>
            <person name="Jensie-Markopoulos S."/>
            <person name="Salva-Serra F."/>
            <person name="Jaen-Luchoro D."/>
            <person name="Karlsson R."/>
            <person name="Svensson-Stadler L."/>
            <person name="Chun J."/>
            <person name="Moore E."/>
        </authorList>
    </citation>
    <scope>NUCLEOTIDE SEQUENCE [LARGE SCALE GENOMIC DNA]</scope>
    <source>
        <strain evidence="2 3">CCUG 65686</strain>
    </source>
</reference>
<organism evidence="2 3">
    <name type="scientific">Burkholderia stagnalis</name>
    <dbReference type="NCBI Taxonomy" id="1503054"/>
    <lineage>
        <taxon>Bacteria</taxon>
        <taxon>Pseudomonadati</taxon>
        <taxon>Pseudomonadota</taxon>
        <taxon>Betaproteobacteria</taxon>
        <taxon>Burkholderiales</taxon>
        <taxon>Burkholderiaceae</taxon>
        <taxon>Burkholderia</taxon>
        <taxon>Burkholderia cepacia complex</taxon>
    </lineage>
</organism>
<sequence>MVRGTEHSSSSACLELAMRGREGCIGIHRAFGIDRNFGIPQQERADAAVFRVRDMRTIVSLEQGISCPSDVAIACQIEICVVVGKSTRRRPVSRTHPHISAYGVAVNFVTPISEGMPGAYGCAPMIRRTICGTLVPASDFECENNLLWLDLNNRPSFEATLEEMTWPISEIVCRIARQFPMRQGDLVFTGPTQPALSVRPNDVLRGGVEGLSRFCLHIGRAARGPNVQIASAAATDVATRSGRAR</sequence>
<dbReference type="GO" id="GO:0003824">
    <property type="term" value="F:catalytic activity"/>
    <property type="evidence" value="ECO:0007669"/>
    <property type="project" value="InterPro"/>
</dbReference>
<dbReference type="EMBL" id="VZOK01000091">
    <property type="protein sequence ID" value="KAB0632248.1"/>
    <property type="molecule type" value="Genomic_DNA"/>
</dbReference>
<feature type="domain" description="Fumarylacetoacetase-like C-terminal" evidence="1">
    <location>
        <begin position="40"/>
        <end position="213"/>
    </location>
</feature>
<comment type="caution">
    <text evidence="2">The sequence shown here is derived from an EMBL/GenBank/DDBJ whole genome shotgun (WGS) entry which is preliminary data.</text>
</comment>
<dbReference type="InterPro" id="IPR036663">
    <property type="entry name" value="Fumarylacetoacetase_C_sf"/>
</dbReference>